<gene>
    <name evidence="2" type="primary">106050298</name>
</gene>
<dbReference type="KEGG" id="bgt:106050298"/>
<feature type="compositionally biased region" description="Polar residues" evidence="1">
    <location>
        <begin position="55"/>
        <end position="66"/>
    </location>
</feature>
<dbReference type="Proteomes" id="UP000076420">
    <property type="component" value="Unassembled WGS sequence"/>
</dbReference>
<dbReference type="EnsemblMetazoa" id="BGLB036201-RB">
    <property type="protein sequence ID" value="BGLB036201-PB"/>
    <property type="gene ID" value="BGLB036201"/>
</dbReference>
<feature type="compositionally biased region" description="Low complexity" evidence="1">
    <location>
        <begin position="90"/>
        <end position="105"/>
    </location>
</feature>
<feature type="region of interest" description="Disordered" evidence="1">
    <location>
        <begin position="42"/>
        <end position="66"/>
    </location>
</feature>
<accession>A0A2C9LXN8</accession>
<feature type="compositionally biased region" description="Basic and acidic residues" evidence="1">
    <location>
        <begin position="188"/>
        <end position="249"/>
    </location>
</feature>
<reference evidence="2" key="1">
    <citation type="submission" date="2020-05" db="UniProtKB">
        <authorList>
            <consortium name="EnsemblMetazoa"/>
        </authorList>
    </citation>
    <scope>IDENTIFICATION</scope>
    <source>
        <strain evidence="2">BB02</strain>
    </source>
</reference>
<sequence length="266" mass="29356">MLCVFPSIRSSDTGSSSDFEIPISAYRPTSPNEILCETAFQRIRPSTTPDRESDSGYSSISSRTHVDNTLNRTLGRAGLHLGTAVHSRSSDSSSSSTEDLDIPSSRSRSRKDNLCDTLFQRVGPSSGRTPNRESDSGLRTISFENRTAINNQHKDDKSSNRGLEIVTAVKHKVDNITNRGLGHGAAVKHKDNSTKQDLEHSTAVKHKDNSTKQDLEHSTAVKHKDNSTKQDLEHSTAVEHKDNSTRRSLECGTTDQLKVANNKRQF</sequence>
<proteinExistence type="predicted"/>
<name>A0A2C9LXN8_BIOGL</name>
<dbReference type="AlphaFoldDB" id="A0A2C9LXN8"/>
<feature type="region of interest" description="Disordered" evidence="1">
    <location>
        <begin position="179"/>
        <end position="251"/>
    </location>
</feature>
<evidence type="ECO:0000313" key="2">
    <source>
        <dbReference type="EnsemblMetazoa" id="BGLB036201-PB"/>
    </source>
</evidence>
<feature type="region of interest" description="Disordered" evidence="1">
    <location>
        <begin position="83"/>
        <end position="162"/>
    </location>
</feature>
<dbReference type="VEuPathDB" id="VectorBase:BGLB036201"/>
<feature type="compositionally biased region" description="Polar residues" evidence="1">
    <location>
        <begin position="137"/>
        <end position="151"/>
    </location>
</feature>
<organism evidence="2 3">
    <name type="scientific">Biomphalaria glabrata</name>
    <name type="common">Bloodfluke planorb</name>
    <name type="synonym">Freshwater snail</name>
    <dbReference type="NCBI Taxonomy" id="6526"/>
    <lineage>
        <taxon>Eukaryota</taxon>
        <taxon>Metazoa</taxon>
        <taxon>Spiralia</taxon>
        <taxon>Lophotrochozoa</taxon>
        <taxon>Mollusca</taxon>
        <taxon>Gastropoda</taxon>
        <taxon>Heterobranchia</taxon>
        <taxon>Euthyneura</taxon>
        <taxon>Panpulmonata</taxon>
        <taxon>Hygrophila</taxon>
        <taxon>Lymnaeoidea</taxon>
        <taxon>Planorbidae</taxon>
        <taxon>Biomphalaria</taxon>
    </lineage>
</organism>
<evidence type="ECO:0000256" key="1">
    <source>
        <dbReference type="SAM" id="MobiDB-lite"/>
    </source>
</evidence>
<evidence type="ECO:0000313" key="3">
    <source>
        <dbReference type="Proteomes" id="UP000076420"/>
    </source>
</evidence>
<dbReference type="VEuPathDB" id="VectorBase:BGLAX_050924"/>
<protein>
    <submittedName>
        <fullName evidence="2">Uncharacterized protein</fullName>
    </submittedName>
</protein>